<dbReference type="InterPro" id="IPR051010">
    <property type="entry name" value="BCAA_transport"/>
</dbReference>
<dbReference type="EMBL" id="CADCTV010001094">
    <property type="protein sequence ID" value="CAA9378748.1"/>
    <property type="molecule type" value="Genomic_DNA"/>
</dbReference>
<keyword evidence="3" id="KW-1133">Transmembrane helix</keyword>
<dbReference type="AlphaFoldDB" id="A0A6J4N9A6"/>
<evidence type="ECO:0000256" key="1">
    <source>
        <dbReference type="ARBA" id="ARBA00004370"/>
    </source>
</evidence>
<dbReference type="Pfam" id="PF01094">
    <property type="entry name" value="ANF_receptor"/>
    <property type="match status" value="1"/>
</dbReference>
<evidence type="ECO:0000256" key="4">
    <source>
        <dbReference type="ARBA" id="ARBA00023136"/>
    </source>
</evidence>
<protein>
    <recommendedName>
        <fullName evidence="6">Receptor ligand binding region domain-containing protein</fullName>
    </recommendedName>
</protein>
<evidence type="ECO:0000256" key="5">
    <source>
        <dbReference type="SAM" id="SignalP"/>
    </source>
</evidence>
<dbReference type="PANTHER" id="PTHR30483:SF40">
    <property type="entry name" value="HISTIDINE KINASE"/>
    <property type="match status" value="1"/>
</dbReference>
<dbReference type="Gene3D" id="3.40.50.2300">
    <property type="match status" value="2"/>
</dbReference>
<gene>
    <name evidence="7" type="ORF">AVDCRST_MAG89-5212</name>
</gene>
<dbReference type="InterPro" id="IPR001828">
    <property type="entry name" value="ANF_lig-bd_rcpt"/>
</dbReference>
<reference evidence="7" key="1">
    <citation type="submission" date="2020-02" db="EMBL/GenBank/DDBJ databases">
        <authorList>
            <person name="Meier V. D."/>
        </authorList>
    </citation>
    <scope>NUCLEOTIDE SEQUENCE</scope>
    <source>
        <strain evidence="7">AVDCRST_MAG89</strain>
    </source>
</reference>
<dbReference type="SUPFAM" id="SSF53822">
    <property type="entry name" value="Periplasmic binding protein-like I"/>
    <property type="match status" value="1"/>
</dbReference>
<proteinExistence type="predicted"/>
<evidence type="ECO:0000259" key="6">
    <source>
        <dbReference type="Pfam" id="PF01094"/>
    </source>
</evidence>
<feature type="signal peptide" evidence="5">
    <location>
        <begin position="1"/>
        <end position="30"/>
    </location>
</feature>
<keyword evidence="4" id="KW-0472">Membrane</keyword>
<dbReference type="PROSITE" id="PS51257">
    <property type="entry name" value="PROKAR_LIPOPROTEIN"/>
    <property type="match status" value="1"/>
</dbReference>
<keyword evidence="5" id="KW-0732">Signal</keyword>
<dbReference type="GO" id="GO:0016020">
    <property type="term" value="C:membrane"/>
    <property type="evidence" value="ECO:0007669"/>
    <property type="project" value="UniProtKB-SubCell"/>
</dbReference>
<sequence>MKTKNDSRVGPARRVWTIAAAVLAMAGSVACEDSTGSDTREVTIGGIFSLTGNWASLGVTSKAAMELAVEDANRFAAGRGITFRADVRDTKLDPATALSAVQSLKAAGVQLVIGPQSSAELAAIKPYVDANPLIVVSQSSTAGSLAVPGDHIYRFTAADSLEGIASAALMWGDGVRSVIPVWRADAGNQGLHTATRRGFTARGGTVSSGVEYAANATSYAATITALGTQVRAALATRPASEVGVYLAGFDEVADVFVAAAGDPVLASVRWYGADGIAQSGALLTRPAAVAFAQQVGFPSALFGLDLAASGTWQPVATRIQQRAGSAPDAFALAVYDAVWVAALAYLASPADVSADSLASRFVQAAGTYHGTTGWATLNAAGDRQYADFDFWAIRPSGTGHAWKRVAGYETRSGTLSR</sequence>
<name>A0A6J4N9A6_9BACT</name>
<evidence type="ECO:0000256" key="3">
    <source>
        <dbReference type="ARBA" id="ARBA00022989"/>
    </source>
</evidence>
<dbReference type="InterPro" id="IPR028082">
    <property type="entry name" value="Peripla_BP_I"/>
</dbReference>
<comment type="subcellular location">
    <subcellularLocation>
        <location evidence="1">Membrane</location>
    </subcellularLocation>
</comment>
<evidence type="ECO:0000256" key="2">
    <source>
        <dbReference type="ARBA" id="ARBA00022692"/>
    </source>
</evidence>
<dbReference type="PANTHER" id="PTHR30483">
    <property type="entry name" value="LEUCINE-SPECIFIC-BINDING PROTEIN"/>
    <property type="match status" value="1"/>
</dbReference>
<keyword evidence="2" id="KW-0812">Transmembrane</keyword>
<feature type="chain" id="PRO_5026983402" description="Receptor ligand binding region domain-containing protein" evidence="5">
    <location>
        <begin position="31"/>
        <end position="417"/>
    </location>
</feature>
<feature type="domain" description="Receptor ligand binding region" evidence="6">
    <location>
        <begin position="62"/>
        <end position="393"/>
    </location>
</feature>
<organism evidence="7">
    <name type="scientific">uncultured Gemmatimonadota bacterium</name>
    <dbReference type="NCBI Taxonomy" id="203437"/>
    <lineage>
        <taxon>Bacteria</taxon>
        <taxon>Pseudomonadati</taxon>
        <taxon>Gemmatimonadota</taxon>
        <taxon>environmental samples</taxon>
    </lineage>
</organism>
<evidence type="ECO:0000313" key="7">
    <source>
        <dbReference type="EMBL" id="CAA9378748.1"/>
    </source>
</evidence>
<accession>A0A6J4N9A6</accession>